<organism evidence="4 5">
    <name type="scientific">Antiquaquibacter oligotrophicus</name>
    <dbReference type="NCBI Taxonomy" id="2880260"/>
    <lineage>
        <taxon>Bacteria</taxon>
        <taxon>Bacillati</taxon>
        <taxon>Actinomycetota</taxon>
        <taxon>Actinomycetes</taxon>
        <taxon>Micrococcales</taxon>
        <taxon>Microbacteriaceae</taxon>
        <taxon>Antiquaquibacter</taxon>
    </lineage>
</organism>
<dbReference type="InterPro" id="IPR008715">
    <property type="entry name" value="SAM-MeTfrase_NodS-like"/>
</dbReference>
<dbReference type="InterPro" id="IPR029063">
    <property type="entry name" value="SAM-dependent_MTases_sf"/>
</dbReference>
<evidence type="ECO:0000256" key="2">
    <source>
        <dbReference type="ARBA" id="ARBA00022679"/>
    </source>
</evidence>
<dbReference type="Proteomes" id="UP001160142">
    <property type="component" value="Unassembled WGS sequence"/>
</dbReference>
<dbReference type="CDD" id="cd02440">
    <property type="entry name" value="AdoMet_MTases"/>
    <property type="match status" value="1"/>
</dbReference>
<evidence type="ECO:0000256" key="3">
    <source>
        <dbReference type="ARBA" id="ARBA00022691"/>
    </source>
</evidence>
<dbReference type="EMBL" id="JARXVQ010000001">
    <property type="protein sequence ID" value="MDH6182129.1"/>
    <property type="molecule type" value="Genomic_DNA"/>
</dbReference>
<sequence>MSLDQKYFDNLYEEFDDPWRLASGWYESRKRALTMGILPHERYTNALEIGCSIGLLTELLAPRCDRLLATDISARPLEVAQHRLASAQGVEFETRQAPHDWPGGRFDLIVISEVGYYLDEDSVRLLAERSASSLTDGGVIVACHWRHPVADYPLGGDRVHDLLAAASGLIPVATYVDDDFALEVLSIGGMPSVASLEGLTP</sequence>
<evidence type="ECO:0000313" key="4">
    <source>
        <dbReference type="EMBL" id="MDH6182129.1"/>
    </source>
</evidence>
<accession>A0ABT6KQ83</accession>
<name>A0ABT6KQ83_9MICO</name>
<evidence type="ECO:0000313" key="5">
    <source>
        <dbReference type="Proteomes" id="UP001160142"/>
    </source>
</evidence>
<dbReference type="PANTHER" id="PTHR43464:SF19">
    <property type="entry name" value="UBIQUINONE BIOSYNTHESIS O-METHYLTRANSFERASE, MITOCHONDRIAL"/>
    <property type="match status" value="1"/>
</dbReference>
<keyword evidence="2" id="KW-0808">Transferase</keyword>
<evidence type="ECO:0000256" key="1">
    <source>
        <dbReference type="ARBA" id="ARBA00022603"/>
    </source>
</evidence>
<dbReference type="RefSeq" id="WP_322134417.1">
    <property type="nucleotide sequence ID" value="NZ_CP085036.1"/>
</dbReference>
<comment type="caution">
    <text evidence="4">The sequence shown here is derived from an EMBL/GenBank/DDBJ whole genome shotgun (WGS) entry which is preliminary data.</text>
</comment>
<proteinExistence type="predicted"/>
<dbReference type="PANTHER" id="PTHR43464">
    <property type="entry name" value="METHYLTRANSFERASE"/>
    <property type="match status" value="1"/>
</dbReference>
<dbReference type="GO" id="GO:0032259">
    <property type="term" value="P:methylation"/>
    <property type="evidence" value="ECO:0007669"/>
    <property type="project" value="UniProtKB-KW"/>
</dbReference>
<keyword evidence="5" id="KW-1185">Reference proteome</keyword>
<gene>
    <name evidence="4" type="ORF">M2152_002311</name>
</gene>
<dbReference type="GO" id="GO:0008168">
    <property type="term" value="F:methyltransferase activity"/>
    <property type="evidence" value="ECO:0007669"/>
    <property type="project" value="UniProtKB-KW"/>
</dbReference>
<reference evidence="4 5" key="1">
    <citation type="submission" date="2023-04" db="EMBL/GenBank/DDBJ databases">
        <title>Genome Encyclopedia of Bacteria and Archaea VI: Functional Genomics of Type Strains.</title>
        <authorList>
            <person name="Whitman W."/>
        </authorList>
    </citation>
    <scope>NUCLEOTIDE SEQUENCE [LARGE SCALE GENOMIC DNA]</scope>
    <source>
        <strain evidence="4 5">SG_E_30_P1</strain>
    </source>
</reference>
<protein>
    <submittedName>
        <fullName evidence="4">SAM-dependent methyltransferase</fullName>
    </submittedName>
</protein>
<dbReference type="SUPFAM" id="SSF53335">
    <property type="entry name" value="S-adenosyl-L-methionine-dependent methyltransferases"/>
    <property type="match status" value="1"/>
</dbReference>
<dbReference type="Gene3D" id="3.40.50.150">
    <property type="entry name" value="Vaccinia Virus protein VP39"/>
    <property type="match status" value="1"/>
</dbReference>
<keyword evidence="1 4" id="KW-0489">Methyltransferase</keyword>
<dbReference type="Pfam" id="PF05401">
    <property type="entry name" value="NodS"/>
    <property type="match status" value="1"/>
</dbReference>
<keyword evidence="3" id="KW-0949">S-adenosyl-L-methionine</keyword>